<protein>
    <submittedName>
        <fullName evidence="3">Uncharacterized protein</fullName>
    </submittedName>
</protein>
<dbReference type="AlphaFoldDB" id="A0A915AJI0"/>
<accession>A0A915AJI0</accession>
<sequence>CSSNKLFLLTSLRRSNSLSARFVYGQSASTSESTTFGPSTPSASGQSENWQHGISEDSSSTRSAQCTCANIVTECVCASNPTPEAKKGSTSAQTAVAANTAAQAATTPVAYSSTSGHPSAVITKAAPSTHLTLGSTTPSATFSRRQSRLFQVYWDFSTFSVF</sequence>
<dbReference type="Proteomes" id="UP000887569">
    <property type="component" value="Unplaced"/>
</dbReference>
<keyword evidence="2" id="KW-1185">Reference proteome</keyword>
<feature type="region of interest" description="Disordered" evidence="1">
    <location>
        <begin position="30"/>
        <end position="58"/>
    </location>
</feature>
<dbReference type="WBParaSite" id="PgR007_g109_t02">
    <property type="protein sequence ID" value="PgR007_g109_t02"/>
    <property type="gene ID" value="PgR007_g109"/>
</dbReference>
<organism evidence="2 3">
    <name type="scientific">Parascaris univalens</name>
    <name type="common">Nematode worm</name>
    <dbReference type="NCBI Taxonomy" id="6257"/>
    <lineage>
        <taxon>Eukaryota</taxon>
        <taxon>Metazoa</taxon>
        <taxon>Ecdysozoa</taxon>
        <taxon>Nematoda</taxon>
        <taxon>Chromadorea</taxon>
        <taxon>Rhabditida</taxon>
        <taxon>Spirurina</taxon>
        <taxon>Ascaridomorpha</taxon>
        <taxon>Ascaridoidea</taxon>
        <taxon>Ascarididae</taxon>
        <taxon>Parascaris</taxon>
    </lineage>
</organism>
<proteinExistence type="predicted"/>
<evidence type="ECO:0000313" key="3">
    <source>
        <dbReference type="WBParaSite" id="PgR007_g109_t02"/>
    </source>
</evidence>
<evidence type="ECO:0000256" key="1">
    <source>
        <dbReference type="SAM" id="MobiDB-lite"/>
    </source>
</evidence>
<name>A0A915AJI0_PARUN</name>
<evidence type="ECO:0000313" key="2">
    <source>
        <dbReference type="Proteomes" id="UP000887569"/>
    </source>
</evidence>
<reference evidence="3" key="1">
    <citation type="submission" date="2022-11" db="UniProtKB">
        <authorList>
            <consortium name="WormBaseParasite"/>
        </authorList>
    </citation>
    <scope>IDENTIFICATION</scope>
</reference>